<dbReference type="PIRSF" id="PIRSF006661">
    <property type="entry name" value="PP-lp_UCP006661"/>
    <property type="match status" value="1"/>
</dbReference>
<dbReference type="Gene3D" id="3.40.50.620">
    <property type="entry name" value="HUPs"/>
    <property type="match status" value="1"/>
</dbReference>
<dbReference type="PANTHER" id="PTHR43169">
    <property type="entry name" value="EXSB FAMILY PROTEIN"/>
    <property type="match status" value="1"/>
</dbReference>
<evidence type="ECO:0000313" key="1">
    <source>
        <dbReference type="EMBL" id="SVA23032.1"/>
    </source>
</evidence>
<dbReference type="InterPro" id="IPR005232">
    <property type="entry name" value="LarE"/>
</dbReference>
<dbReference type="GO" id="GO:0016783">
    <property type="term" value="F:sulfurtransferase activity"/>
    <property type="evidence" value="ECO:0007669"/>
    <property type="project" value="InterPro"/>
</dbReference>
<feature type="non-terminal residue" evidence="1">
    <location>
        <position position="1"/>
    </location>
</feature>
<protein>
    <submittedName>
        <fullName evidence="1">Uncharacterized protein</fullName>
    </submittedName>
</protein>
<organism evidence="1">
    <name type="scientific">marine metagenome</name>
    <dbReference type="NCBI Taxonomy" id="408172"/>
    <lineage>
        <taxon>unclassified sequences</taxon>
        <taxon>metagenomes</taxon>
        <taxon>ecological metagenomes</taxon>
    </lineage>
</organism>
<reference evidence="1" key="1">
    <citation type="submission" date="2018-05" db="EMBL/GenBank/DDBJ databases">
        <authorList>
            <person name="Lanie J.A."/>
            <person name="Ng W.-L."/>
            <person name="Kazmierczak K.M."/>
            <person name="Andrzejewski T.M."/>
            <person name="Davidsen T.M."/>
            <person name="Wayne K.J."/>
            <person name="Tettelin H."/>
            <person name="Glass J.I."/>
            <person name="Rusch D."/>
            <person name="Podicherti R."/>
            <person name="Tsui H.-C.T."/>
            <person name="Winkler M.E."/>
        </authorList>
    </citation>
    <scope>NUCLEOTIDE SEQUENCE</scope>
</reference>
<accession>A0A381U463</accession>
<dbReference type="PANTHER" id="PTHR43169:SF2">
    <property type="entry name" value="NAD_GMP SYNTHASE DOMAIN-CONTAINING PROTEIN"/>
    <property type="match status" value="1"/>
</dbReference>
<sequence>VTIVDKTLDRKFADLKKLVSGYGSLIVAYSGGVDSTFLAAVAHEVLGFNTLSVTSRSPSVAPEELEAAIALARTRGWRHLVVDTNEIEDPRYLANDGRRCFFCKTELYTHLGQVAAAEGVTKVANGANTDDLGDYRPGMEAAKNFEVISPLVEVGMSKQDIRDVSRCLDLPTWDKPAQPCLSSRIPYGTVVSVGALAMIGKSEKGLRELGFSVVRVRHYGQTARVEIPIDDFERFEYVRSEAERIVLASGYKVMELDPKGFRSGTLNDALRVSVSEAGIVNGSK</sequence>
<name>A0A381U463_9ZZZZ</name>
<dbReference type="InterPro" id="IPR014729">
    <property type="entry name" value="Rossmann-like_a/b/a_fold"/>
</dbReference>
<dbReference type="SUPFAM" id="SSF52402">
    <property type="entry name" value="Adenine nucleotide alpha hydrolases-like"/>
    <property type="match status" value="1"/>
</dbReference>
<dbReference type="InterPro" id="IPR052188">
    <property type="entry name" value="Ni-pincer_cofactor_biosynth"/>
</dbReference>
<proteinExistence type="predicted"/>
<dbReference type="NCBIfam" id="TIGR00268">
    <property type="entry name" value="ATP-dependent sacrificial sulfur transferase LarE"/>
    <property type="match status" value="1"/>
</dbReference>
<dbReference type="EMBL" id="UINC01005705">
    <property type="protein sequence ID" value="SVA23032.1"/>
    <property type="molecule type" value="Genomic_DNA"/>
</dbReference>
<gene>
    <name evidence="1" type="ORF">METZ01_LOCUS75886</name>
</gene>
<dbReference type="AlphaFoldDB" id="A0A381U463"/>
<dbReference type="CDD" id="cd01990">
    <property type="entry name" value="LarE-like"/>
    <property type="match status" value="1"/>
</dbReference>